<keyword evidence="7" id="KW-0812">Transmembrane</keyword>
<comment type="caution">
    <text evidence="5">Lacks conserved residue(s) required for the propagation of feature annotation.</text>
</comment>
<dbReference type="InterPro" id="IPR019316">
    <property type="entry name" value="G8_domain"/>
</dbReference>
<dbReference type="InterPro" id="IPR013783">
    <property type="entry name" value="Ig-like_fold"/>
</dbReference>
<keyword evidence="4" id="KW-0325">Glycoprotein</keyword>
<dbReference type="InterPro" id="IPR052387">
    <property type="entry name" value="Fibrocystin"/>
</dbReference>
<keyword evidence="7" id="KW-0472">Membrane</keyword>
<dbReference type="InterPro" id="IPR014756">
    <property type="entry name" value="Ig_E-set"/>
</dbReference>
<feature type="non-terminal residue" evidence="10">
    <location>
        <position position="1"/>
    </location>
</feature>
<evidence type="ECO:0000256" key="4">
    <source>
        <dbReference type="ARBA" id="ARBA00023180"/>
    </source>
</evidence>
<evidence type="ECO:0000313" key="11">
    <source>
        <dbReference type="EMBL" id="CAF3813589.1"/>
    </source>
</evidence>
<evidence type="ECO:0000313" key="10">
    <source>
        <dbReference type="EMBL" id="CAF1043539.1"/>
    </source>
</evidence>
<evidence type="ECO:0008006" key="13">
    <source>
        <dbReference type="Google" id="ProtNLM"/>
    </source>
</evidence>
<dbReference type="SMART" id="SM00059">
    <property type="entry name" value="FN2"/>
    <property type="match status" value="1"/>
</dbReference>
<dbReference type="Proteomes" id="UP000663829">
    <property type="component" value="Unassembled WGS sequence"/>
</dbReference>
<dbReference type="InterPro" id="IPR036943">
    <property type="entry name" value="FN_type2_sf"/>
</dbReference>
<accession>A0A814JXM2</accession>
<evidence type="ECO:0000256" key="2">
    <source>
        <dbReference type="ARBA" id="ARBA00022737"/>
    </source>
</evidence>
<keyword evidence="12" id="KW-1185">Reference proteome</keyword>
<evidence type="ECO:0000256" key="1">
    <source>
        <dbReference type="ARBA" id="ARBA00022729"/>
    </source>
</evidence>
<dbReference type="InterPro" id="IPR006626">
    <property type="entry name" value="PbH1"/>
</dbReference>
<dbReference type="EMBL" id="CAJOBC010004074">
    <property type="protein sequence ID" value="CAF3813589.1"/>
    <property type="molecule type" value="Genomic_DNA"/>
</dbReference>
<dbReference type="Pfam" id="PF00040">
    <property type="entry name" value="fn2"/>
    <property type="match status" value="1"/>
</dbReference>
<feature type="domain" description="G8" evidence="9">
    <location>
        <begin position="1122"/>
        <end position="1243"/>
    </location>
</feature>
<dbReference type="OrthoDB" id="120976at2759"/>
<evidence type="ECO:0000256" key="3">
    <source>
        <dbReference type="ARBA" id="ARBA00023157"/>
    </source>
</evidence>
<feature type="region of interest" description="Disordered" evidence="6">
    <location>
        <begin position="3328"/>
        <end position="3392"/>
    </location>
</feature>
<name>A0A814JXM2_9BILA</name>
<sequence>VEVFVGGYPSTCTGTCDFQWLLSQTPVVTGVAQSSMTLTVSGTGFSTTSNLNSVLIGSGSCGITAASATTLTCTIVNAPSGVYSVVVNVAGKGQAQGSNSFTVTIPLQASSISPTQGGAGGGYAMTINGMGFSSSTIVTIDNNICTNPQVTNFASITCIVPSTSAQSDRQVSVVVTDGSNTATVSSQFTYSVANTPAITSVNPNVVYISAGQVSITGSLFGNSGVQVLIGQTMASVLESNDTNILAILPPLAPGIYTVQVNTTSGYARPPALIEYRFYVQEVTPNVGSLYGGTDVYVQGQGFDSTTTVNFGTNTCSIVSVQSTQIHCQTTAATPQVVITSNGVDPTYGQGFAWSPYYATVQQGSIVQWQWGSSALLSSLQYKIQQVANGSTEQAVSGGFDSGTASSSGSYSYQFQTIGTFYYWSGPVDASGLIIMRGVAIFSSPAKETVYTCIPISAQTCTFPFTFNGANYTACTSDNDTQSWCSPSFIYTGQRLYCASTTAVPTSSCGSASVINPSACSQSVPSNNLQFLSNSCENDIQIGSSYHCPIVTASSTQLTCVIATGSSLNGNVAQNVQVALIKKGYLISNGILQFLFQASITGVQPTEGSINGGTQITISGDGFASGQTLVLIGNTDYTSVAVITYNSIVFTTKKENTYLNQNLPVRVYIGTNPAVCSASCNYTFSSAATPSLTSVSPTSITGSTVLSFTGSLLGSSTSAVLISVNGHSCNVTTVTSSSVQCQLDSVEAGTYNVTASIDGVGVVSTSLTVTSSATLASVSPLSGSIYGGMTLVINGNGFNSSNVQVTVGSSVCVIVQATAGQIQCTVPAQGTNPSSSVVRVTSNGVQFPTTYNFNYNSAITPVVSSISPTSGGAQTSLTITGSNFINSQTTVAVGGNQCIIQSVTSSSISCTVADGPAGNQAVVVSVSSSGNSNSNVAFVYNLQVSSILPNQGGYGGGLSVTVNGDGFSASNLAVTVCSQPCTSVSVLSNTQLTCVTPTLSVLSTDTSCNLVVNASQSRSVSFTYKASLTASVSSVSPTRGGTGGGTTLTITGTNFPSSRNSVAVSIAGVTCAVQSVVTTSITCLTGSYSYTTIQAPVIVSITNYGNAAGNIQYQYIDLWSSPWTWGGLSPPEAGSLVSIDSGKTVYFDTTTPVLKALVIDNASLIFDDNQDVALNAEYIIIVNGGTFQVGTEQTPFQHSAVITMYGQLRSIELPIYGAKVLGLRDGVIDMHGKPVTQPWTVLGSTAQAGDTQITLKNPVDWAVDDLIVIATTGDYESQGESEVRVITAISPNGTVLTLDSPLNYTHSGVTRTVGPVNVDIRAEVGLLSRNIIFQGSVEANWNVTINACPDGFDPGEFATQTCFLGRYGQEIGSDQFGATIMASASDGGQAIMRLSNIEVYNAGQAFRLGRYPVHFHMNGDMRSSYIKSSAIHQTYNRAVNIHATNYVTVENNVIYDIMGGAFFLEDGVEIGNVFRGNLAVFVRTSSSLLNEDVTPAAIWVTNPNNTVENNAVAGGTHFGYWYRMLETPDGPSFAMYPNYCPHRTPFGRFFNNSVHSTGRFGVWIFPEYSPTVGGNCWGDTPSQAVLEGLISWNNQKGVEWVMSSTVQFKNFLVFDNADTGISCVTAINDQRTDLPNLESTFYNTSAGSSVINSVIIGDTGNSGSPVVPSSAGLVVMWDRDGVYQDDDGTLSGVVGGSIVYPDGLMNGSSLCIPTPHFVNGITCQPGIGTWLRFALNNANLDIDNDEFLYIYDINNNVVAVPSLKKRLTHPLGYMVAFRANQSYTMVFQNANSTVNLSYTGAMYNLQPGDYVILRSKVDYMPDQVYITSSSVMAAQSQTPLSPTTSNNGDWYYDNSTNYFSFIVKSPSSNTRMVDVSLPVQVIKCRYLNCQYPQSPGLALPPTARPNNALYWSNDSDWYWATQGYGGYGSVKPSDGQNIYIPSDIWLVVDYPLPTILNLKIEGTLEFEQVCWPNNPLNASVDIIINGDSSASNVILDTLGSIGAKVIGVLGGLTITGLPRNVTWTRLGSTASSGQNTITLSQSVDWNVGEEIIVTTTDTNINHTEQHTIASINANRNIITTVLPLSYTHIVLHETFPNGQVYHVAGAVGLLTRNIRIRDNNPSGASQLFGYRVLVTDYNTPVWDPIGLTNINTYYKGYARLSNTQFIGFGQFVNADQLDLREGIHIYDLGDWNASRPTYVDSCSFNNGYFTAIGLWVANGIPITNNVIFNTYKSGIVINGQNNIIQNNLVSSIYWTGTAQPQFVQFNLDYDAAICSKDAVSVVMQDNFVAGVERLGIRIQGASCPGTVLPSGINNSYSNNEVHSAMAGVSIWPDDQFIYDTDCVLITGFKTYKAWYYGVYIQVHRNIIVDSTTVSDSQLGMFTLVIGIPALTHVAGNKSIQIRNSLVIGAGTPNDCSDVLNPTTPTIFYTPKAVPTVSGTGGRVGITFPYISSSDNMMPSHPWTGIGAYPTVDGMMYVSNTTFAYFNTVCGRQDVAISVAQHNDDGQFPMNTTSISVYNSSRANILFNGRPNLDVVDPSDCVDMDCDGLKKDLLIDFDGSLLGTPGVVFSQAEYDWGDQAHGVGDYRIPSAALSSLTGQMININLTYPYRGISRGPTCQYNSDWQMYYCPNKTDYRMLIIESMDSDTETRRLSPVGIFSDNGYIDLINGPQDHGWCNGYTCQKRISTFQAIIEGQHHYDIFLSSTQPNQIRFRIIDGDATIMNTLALHYDSLQQIDVYANGVYVSPCNRDPNYSFLMLRDTPNTVDQTSLPGSNYFNRTTQMAYFAINGPTVIDLKISQLIVLTFGLPPQTPASFYDVGSVVANLAALLNVPTNMIRRVTIISANNNTRIYRRQLSTITLQVEIRGEPDNYTTDNSTAQAQQISDVCSHIINSYQSGQMNDACQNNSNFSLSSLSVQEPLDQVTNLLGIINRLVLVTPPANCREQCPCNQQPVLVAYDRLGNIIQTLGSKEQPWQVNASVVGQPNINLIGATASYQNGQTQFSTFGLPYQGSYAIQFTFIQPNGVSSSYILSYYVASSAIPVTTASLAAKVVSTAYVAFVNQTFNISVVIVDSVSKQQIQNISWRGLTWAATVSLYTLPNWNSNGLLITTQLSVVSIDIQTGIFTASNLAISSIGMYVLNIKITSSNNEYTIILPSNGILIIANGTTLETVTGEPTTYITFNDDYDLLNASNKLEIRRATIYNYFLSIGLTLLSDLTLSKGSTIASFSPNTSNPATTTAVVANINSNPSASGSSVININIGSYSKTLATSSTTADSNTANNVGLIVGLVVGLVGAAALVLVAFGSYRAYKRKIHKKRLIDNGYESGINNDNDADLIPPPKEPNVPVRSTTATSVIRRTSTSSPVTTQNETNARSTTAATATTFGNKPQFPRSVSDLRMNSPLPRTGSATISITTLDFTNPYENATLPTVELIKFED</sequence>
<dbReference type="SMART" id="SM01225">
    <property type="entry name" value="G8"/>
    <property type="match status" value="2"/>
</dbReference>
<evidence type="ECO:0000259" key="8">
    <source>
        <dbReference type="PROSITE" id="PS51092"/>
    </source>
</evidence>
<feature type="compositionally biased region" description="Polar residues" evidence="6">
    <location>
        <begin position="3344"/>
        <end position="3372"/>
    </location>
</feature>
<organism evidence="10 12">
    <name type="scientific">Didymodactylos carnosus</name>
    <dbReference type="NCBI Taxonomy" id="1234261"/>
    <lineage>
        <taxon>Eukaryota</taxon>
        <taxon>Metazoa</taxon>
        <taxon>Spiralia</taxon>
        <taxon>Gnathifera</taxon>
        <taxon>Rotifera</taxon>
        <taxon>Eurotatoria</taxon>
        <taxon>Bdelloidea</taxon>
        <taxon>Philodinida</taxon>
        <taxon>Philodinidae</taxon>
        <taxon>Didymodactylos</taxon>
    </lineage>
</organism>
<dbReference type="PANTHER" id="PTHR46769">
    <property type="entry name" value="POLYCYSTIC KIDNEY AND HEPATIC DISEASE 1 (AUTOSOMAL RECESSIVE)-LIKE 1"/>
    <property type="match status" value="1"/>
</dbReference>
<dbReference type="InterPro" id="IPR013806">
    <property type="entry name" value="Kringle-like"/>
</dbReference>
<dbReference type="PROSITE" id="PS51092">
    <property type="entry name" value="FN2_2"/>
    <property type="match status" value="1"/>
</dbReference>
<keyword evidence="7" id="KW-1133">Transmembrane helix</keyword>
<proteinExistence type="predicted"/>
<dbReference type="PANTHER" id="PTHR46769:SF2">
    <property type="entry name" value="FIBROCYSTIN-L ISOFORM 2 PRECURSOR-RELATED"/>
    <property type="match status" value="1"/>
</dbReference>
<evidence type="ECO:0000256" key="5">
    <source>
        <dbReference type="PROSITE-ProRule" id="PRU00479"/>
    </source>
</evidence>
<evidence type="ECO:0000256" key="7">
    <source>
        <dbReference type="SAM" id="Phobius"/>
    </source>
</evidence>
<evidence type="ECO:0000259" key="9">
    <source>
        <dbReference type="PROSITE" id="PS51484"/>
    </source>
</evidence>
<dbReference type="Proteomes" id="UP000681722">
    <property type="component" value="Unassembled WGS sequence"/>
</dbReference>
<feature type="domain" description="Fibronectin type-II" evidence="8">
    <location>
        <begin position="455"/>
        <end position="499"/>
    </location>
</feature>
<comment type="caution">
    <text evidence="10">The sequence shown here is derived from an EMBL/GenBank/DDBJ whole genome shotgun (WGS) entry which is preliminary data.</text>
</comment>
<evidence type="ECO:0000313" key="12">
    <source>
        <dbReference type="Proteomes" id="UP000663829"/>
    </source>
</evidence>
<dbReference type="Pfam" id="PF24606">
    <property type="entry name" value="CEMIP_beta-hel"/>
    <property type="match status" value="1"/>
</dbReference>
<dbReference type="Gene3D" id="2.10.10.10">
    <property type="entry name" value="Fibronectin, type II, collagen-binding"/>
    <property type="match status" value="1"/>
</dbReference>
<feature type="transmembrane region" description="Helical" evidence="7">
    <location>
        <begin position="3280"/>
        <end position="3304"/>
    </location>
</feature>
<dbReference type="InterPro" id="IPR000562">
    <property type="entry name" value="FN_type2_dom"/>
</dbReference>
<dbReference type="SMART" id="SM00429">
    <property type="entry name" value="IPT"/>
    <property type="match status" value="9"/>
</dbReference>
<dbReference type="SUPFAM" id="SSF81296">
    <property type="entry name" value="E set domains"/>
    <property type="match status" value="10"/>
</dbReference>
<dbReference type="Pfam" id="PF10162">
    <property type="entry name" value="G8"/>
    <property type="match status" value="2"/>
</dbReference>
<gene>
    <name evidence="10" type="ORF">GPM918_LOCUS15905</name>
    <name evidence="11" type="ORF">SRO942_LOCUS15905</name>
</gene>
<dbReference type="PROSITE" id="PS51484">
    <property type="entry name" value="G8"/>
    <property type="match status" value="1"/>
</dbReference>
<dbReference type="SUPFAM" id="SSF57440">
    <property type="entry name" value="Kringle-like"/>
    <property type="match status" value="1"/>
</dbReference>
<keyword evidence="3" id="KW-1015">Disulfide bond</keyword>
<keyword evidence="2" id="KW-0677">Repeat</keyword>
<keyword evidence="1" id="KW-0732">Signal</keyword>
<dbReference type="Gene3D" id="2.60.40.10">
    <property type="entry name" value="Immunoglobulins"/>
    <property type="match status" value="10"/>
</dbReference>
<dbReference type="CDD" id="cd00603">
    <property type="entry name" value="IPT_PCSR"/>
    <property type="match status" value="5"/>
</dbReference>
<dbReference type="Pfam" id="PF01833">
    <property type="entry name" value="TIG"/>
    <property type="match status" value="10"/>
</dbReference>
<dbReference type="CDD" id="cd00102">
    <property type="entry name" value="IPT"/>
    <property type="match status" value="3"/>
</dbReference>
<protein>
    <recommendedName>
        <fullName evidence="13">G8 domain-containing protein</fullName>
    </recommendedName>
</protein>
<dbReference type="SMART" id="SM00710">
    <property type="entry name" value="PbH1"/>
    <property type="match status" value="9"/>
</dbReference>
<reference evidence="10" key="1">
    <citation type="submission" date="2021-02" db="EMBL/GenBank/DDBJ databases">
        <authorList>
            <person name="Nowell W R."/>
        </authorList>
    </citation>
    <scope>NUCLEOTIDE SEQUENCE</scope>
</reference>
<dbReference type="InterPro" id="IPR002909">
    <property type="entry name" value="IPT_dom"/>
</dbReference>
<dbReference type="InterPro" id="IPR055401">
    <property type="entry name" value="CEMIP_beta-hel_dom"/>
</dbReference>
<dbReference type="EMBL" id="CAJNOQ010004074">
    <property type="protein sequence ID" value="CAF1043539.1"/>
    <property type="molecule type" value="Genomic_DNA"/>
</dbReference>
<evidence type="ECO:0000256" key="6">
    <source>
        <dbReference type="SAM" id="MobiDB-lite"/>
    </source>
</evidence>